<feature type="binding site" evidence="9">
    <location>
        <begin position="273"/>
        <end position="276"/>
    </location>
    <ligand>
        <name>GTP</name>
        <dbReference type="ChEBI" id="CHEBI:37565"/>
    </ligand>
</feature>
<comment type="similarity">
    <text evidence="9">Belongs to the GTP-binding SRP family. FtsY subfamily.</text>
</comment>
<feature type="domain" description="SRP54-type proteins GTP-binding" evidence="10">
    <location>
        <begin position="294"/>
        <end position="307"/>
    </location>
</feature>
<feature type="binding site" evidence="9">
    <location>
        <begin position="209"/>
        <end position="213"/>
    </location>
    <ligand>
        <name>GTP</name>
        <dbReference type="ChEBI" id="CHEBI:37565"/>
    </ligand>
</feature>
<dbReference type="InterPro" id="IPR027417">
    <property type="entry name" value="P-loop_NTPase"/>
</dbReference>
<keyword evidence="1 9" id="KW-1003">Cell membrane</keyword>
<dbReference type="SMART" id="SM00962">
    <property type="entry name" value="SRP54"/>
    <property type="match status" value="1"/>
</dbReference>
<evidence type="ECO:0000256" key="3">
    <source>
        <dbReference type="ARBA" id="ARBA00022741"/>
    </source>
</evidence>
<protein>
    <recommendedName>
        <fullName evidence="9">Signal recognition particle receptor FtsY</fullName>
        <shortName evidence="9">SRP receptor</shortName>
        <ecNumber evidence="9">3.6.5.4</ecNumber>
    </recommendedName>
</protein>
<dbReference type="SUPFAM" id="SSF52540">
    <property type="entry name" value="P-loop containing nucleoside triphosphate hydrolases"/>
    <property type="match status" value="1"/>
</dbReference>
<evidence type="ECO:0000256" key="9">
    <source>
        <dbReference type="HAMAP-Rule" id="MF_00920"/>
    </source>
</evidence>
<accession>A0ABS2R7K7</accession>
<dbReference type="InterPro" id="IPR042101">
    <property type="entry name" value="SRP54_N_sf"/>
</dbReference>
<dbReference type="Gene3D" id="1.20.120.140">
    <property type="entry name" value="Signal recognition particle SRP54, nucleotide-binding domain"/>
    <property type="match status" value="1"/>
</dbReference>
<dbReference type="InterPro" id="IPR036225">
    <property type="entry name" value="SRP/SRP_N"/>
</dbReference>
<evidence type="ECO:0000256" key="1">
    <source>
        <dbReference type="ARBA" id="ARBA00022475"/>
    </source>
</evidence>
<comment type="catalytic activity">
    <reaction evidence="8 9">
        <text>GTP + H2O = GDP + phosphate + H(+)</text>
        <dbReference type="Rhea" id="RHEA:19669"/>
        <dbReference type="ChEBI" id="CHEBI:15377"/>
        <dbReference type="ChEBI" id="CHEBI:15378"/>
        <dbReference type="ChEBI" id="CHEBI:37565"/>
        <dbReference type="ChEBI" id="CHEBI:43474"/>
        <dbReference type="ChEBI" id="CHEBI:58189"/>
        <dbReference type="EC" id="3.6.5.4"/>
    </reaction>
</comment>
<dbReference type="PANTHER" id="PTHR43134">
    <property type="entry name" value="SIGNAL RECOGNITION PARTICLE RECEPTOR SUBUNIT ALPHA"/>
    <property type="match status" value="1"/>
</dbReference>
<dbReference type="SUPFAM" id="SSF47364">
    <property type="entry name" value="Domain of the SRP/SRP receptor G-proteins"/>
    <property type="match status" value="1"/>
</dbReference>
<dbReference type="InterPro" id="IPR003593">
    <property type="entry name" value="AAA+_ATPase"/>
</dbReference>
<dbReference type="PANTHER" id="PTHR43134:SF1">
    <property type="entry name" value="SIGNAL RECOGNITION PARTICLE RECEPTOR SUBUNIT ALPHA"/>
    <property type="match status" value="1"/>
</dbReference>
<dbReference type="SMART" id="SM00382">
    <property type="entry name" value="AAA"/>
    <property type="match status" value="1"/>
</dbReference>
<sequence>MSFFKKLKDKFTTSTDSISEKFKEGLVKTRDNFSNKINDLVARYRTVDEDFFEELEEILIQADVGFDTVMELVDELKTEVKRRNMKDPLEVQSVISEKLIEIYESGEDHLGDLNIQKDGLTVILFVGVNGVGKTTTIGKLAHHFKAEGNKVLLAAGDTFRAGAIEQLEVWGERVGVEVIKQTAGSDPAAVMYDAVQAAKARKADILLCDTAGRLQNKVNLMNELGKIKRVIEREIPGAPHEVLLVLDATTGQNALLQAKTFKEATDVSGIVLSKLDGTAKGGIVLAIRKELNIPVKFVGLGEKIDDLQPFDPEKYIYGLFSDAIEKTEE</sequence>
<dbReference type="Pfam" id="PF00448">
    <property type="entry name" value="SRP54"/>
    <property type="match status" value="1"/>
</dbReference>
<evidence type="ECO:0000256" key="7">
    <source>
        <dbReference type="ARBA" id="ARBA00023170"/>
    </source>
</evidence>
<dbReference type="InterPro" id="IPR013822">
    <property type="entry name" value="Signal_recog_particl_SRP54_hlx"/>
</dbReference>
<reference evidence="11 12" key="1">
    <citation type="submission" date="2021-01" db="EMBL/GenBank/DDBJ databases">
        <title>Genomic Encyclopedia of Type Strains, Phase IV (KMG-IV): sequencing the most valuable type-strain genomes for metagenomic binning, comparative biology and taxonomic classification.</title>
        <authorList>
            <person name="Goeker M."/>
        </authorList>
    </citation>
    <scope>NUCLEOTIDE SEQUENCE [LARGE SCALE GENOMIC DNA]</scope>
    <source>
        <strain evidence="11 12">DSM 105453</strain>
    </source>
</reference>
<evidence type="ECO:0000256" key="4">
    <source>
        <dbReference type="ARBA" id="ARBA00022801"/>
    </source>
</evidence>
<dbReference type="InterPro" id="IPR000897">
    <property type="entry name" value="SRP54_GTPase_dom"/>
</dbReference>
<keyword evidence="6 9" id="KW-0472">Membrane</keyword>
<name>A0ABS2R7K7_9BACI</name>
<evidence type="ECO:0000256" key="6">
    <source>
        <dbReference type="ARBA" id="ARBA00023136"/>
    </source>
</evidence>
<evidence type="ECO:0000313" key="11">
    <source>
        <dbReference type="EMBL" id="MBM7715638.1"/>
    </source>
</evidence>
<feature type="binding site" evidence="9">
    <location>
        <begin position="127"/>
        <end position="134"/>
    </location>
    <ligand>
        <name>GTP</name>
        <dbReference type="ChEBI" id="CHEBI:37565"/>
    </ligand>
</feature>
<keyword evidence="5 9" id="KW-0342">GTP-binding</keyword>
<evidence type="ECO:0000256" key="5">
    <source>
        <dbReference type="ARBA" id="ARBA00023134"/>
    </source>
</evidence>
<evidence type="ECO:0000256" key="2">
    <source>
        <dbReference type="ARBA" id="ARBA00022490"/>
    </source>
</evidence>
<keyword evidence="3 9" id="KW-0547">Nucleotide-binding</keyword>
<comment type="caution">
    <text evidence="11">The sequence shown here is derived from an EMBL/GenBank/DDBJ whole genome shotgun (WGS) entry which is preliminary data.</text>
</comment>
<evidence type="ECO:0000259" key="10">
    <source>
        <dbReference type="PROSITE" id="PS00300"/>
    </source>
</evidence>
<keyword evidence="2 9" id="KW-0963">Cytoplasm</keyword>
<dbReference type="PROSITE" id="PS00300">
    <property type="entry name" value="SRP54"/>
    <property type="match status" value="1"/>
</dbReference>
<comment type="subunit">
    <text evidence="9">Part of the signal recognition particle protein translocation system, which is composed of SRP and FtsY.</text>
</comment>
<dbReference type="InterPro" id="IPR004390">
    <property type="entry name" value="SR_rcpt_FtsY"/>
</dbReference>
<keyword evidence="12" id="KW-1185">Reference proteome</keyword>
<organism evidence="11 12">
    <name type="scientific">Siminovitchia thermophila</name>
    <dbReference type="NCBI Taxonomy" id="1245522"/>
    <lineage>
        <taxon>Bacteria</taxon>
        <taxon>Bacillati</taxon>
        <taxon>Bacillota</taxon>
        <taxon>Bacilli</taxon>
        <taxon>Bacillales</taxon>
        <taxon>Bacillaceae</taxon>
        <taxon>Siminovitchia</taxon>
    </lineage>
</organism>
<dbReference type="EMBL" id="JAFBFH010000016">
    <property type="protein sequence ID" value="MBM7715638.1"/>
    <property type="molecule type" value="Genomic_DNA"/>
</dbReference>
<dbReference type="NCBIfam" id="TIGR00064">
    <property type="entry name" value="ftsY"/>
    <property type="match status" value="1"/>
</dbReference>
<comment type="function">
    <text evidence="9">Involved in targeting and insertion of nascent membrane proteins into the cytoplasmic membrane. Acts as a receptor for the complex formed by the signal recognition particle (SRP) and the ribosome-nascent chain (RNC).</text>
</comment>
<dbReference type="SMART" id="SM00963">
    <property type="entry name" value="SRP54_N"/>
    <property type="match status" value="1"/>
</dbReference>
<keyword evidence="7 9" id="KW-0675">Receptor</keyword>
<dbReference type="EC" id="3.6.5.4" evidence="9"/>
<dbReference type="Gene3D" id="3.40.50.300">
    <property type="entry name" value="P-loop containing nucleotide triphosphate hydrolases"/>
    <property type="match status" value="1"/>
</dbReference>
<evidence type="ECO:0000313" key="12">
    <source>
        <dbReference type="Proteomes" id="UP000823485"/>
    </source>
</evidence>
<dbReference type="Proteomes" id="UP000823485">
    <property type="component" value="Unassembled WGS sequence"/>
</dbReference>
<dbReference type="CDD" id="cd17874">
    <property type="entry name" value="FtsY"/>
    <property type="match status" value="1"/>
</dbReference>
<dbReference type="RefSeq" id="WP_205179461.1">
    <property type="nucleotide sequence ID" value="NZ_JAFBFH010000016.1"/>
</dbReference>
<evidence type="ECO:0000256" key="8">
    <source>
        <dbReference type="ARBA" id="ARBA00048027"/>
    </source>
</evidence>
<proteinExistence type="inferred from homology"/>
<gene>
    <name evidence="9" type="primary">ftsY</name>
    <name evidence="11" type="ORF">JOC94_002627</name>
</gene>
<comment type="subcellular location">
    <subcellularLocation>
        <location evidence="9">Cell membrane</location>
        <topology evidence="9">Peripheral membrane protein</topology>
        <orientation evidence="9">Cytoplasmic side</orientation>
    </subcellularLocation>
    <subcellularLocation>
        <location evidence="9">Cytoplasm</location>
    </subcellularLocation>
</comment>
<dbReference type="HAMAP" id="MF_00920">
    <property type="entry name" value="FtsY"/>
    <property type="match status" value="1"/>
</dbReference>
<keyword evidence="4 9" id="KW-0378">Hydrolase</keyword>
<dbReference type="Pfam" id="PF02881">
    <property type="entry name" value="SRP54_N"/>
    <property type="match status" value="1"/>
</dbReference>